<reference evidence="1 2" key="1">
    <citation type="submission" date="2017-12" db="EMBL/GenBank/DDBJ databases">
        <authorList>
            <person name="Pombert J.-F."/>
            <person name="Haag K.L."/>
            <person name="Ebert D."/>
        </authorList>
    </citation>
    <scope>NUCLEOTIDE SEQUENCE [LARGE SCALE GENOMIC DNA]</scope>
    <source>
        <strain evidence="1">IL-G-3</strain>
    </source>
</reference>
<proteinExistence type="predicted"/>
<protein>
    <submittedName>
        <fullName evidence="1">Uncharacterized protein</fullName>
    </submittedName>
</protein>
<evidence type="ECO:0000313" key="2">
    <source>
        <dbReference type="Proteomes" id="UP000292282"/>
    </source>
</evidence>
<keyword evidence="2" id="KW-1185">Reference proteome</keyword>
<sequence>MGGVNSMVQGVNNTTKGVTNYLHIKNVLTTLLVNKEVTNKLEGLNNNTVNKAGLNTVLVN</sequence>
<dbReference type="Proteomes" id="UP000292282">
    <property type="component" value="Unassembled WGS sequence"/>
</dbReference>
<dbReference type="VEuPathDB" id="MicrosporidiaDB:CWI38_0597p0030"/>
<name>A0A4Q9LX32_9MICR</name>
<gene>
    <name evidence="1" type="ORF">CWI38_0597p0030</name>
</gene>
<evidence type="ECO:0000313" key="1">
    <source>
        <dbReference type="EMBL" id="TBU12877.1"/>
    </source>
</evidence>
<comment type="caution">
    <text evidence="1">The sequence shown here is derived from an EMBL/GenBank/DDBJ whole genome shotgun (WGS) entry which is preliminary data.</text>
</comment>
<organism evidence="1 2">
    <name type="scientific">Hamiltosporidium tvaerminnensis</name>
    <dbReference type="NCBI Taxonomy" id="1176355"/>
    <lineage>
        <taxon>Eukaryota</taxon>
        <taxon>Fungi</taxon>
        <taxon>Fungi incertae sedis</taxon>
        <taxon>Microsporidia</taxon>
        <taxon>Dubosqiidae</taxon>
        <taxon>Hamiltosporidium</taxon>
    </lineage>
</organism>
<accession>A0A4Q9LX32</accession>
<dbReference type="EMBL" id="PITK01000597">
    <property type="protein sequence ID" value="TBU12877.1"/>
    <property type="molecule type" value="Genomic_DNA"/>
</dbReference>
<dbReference type="AlphaFoldDB" id="A0A4Q9LX32"/>